<dbReference type="EC" id="5.6.2.3" evidence="1"/>
<gene>
    <name evidence="3" type="ORF">Pfra01_002359000</name>
</gene>
<dbReference type="GO" id="GO:0016787">
    <property type="term" value="F:hydrolase activity"/>
    <property type="evidence" value="ECO:0007669"/>
    <property type="project" value="UniProtKB-KW"/>
</dbReference>
<dbReference type="AlphaFoldDB" id="A0A9W6Y9N0"/>
<dbReference type="EMBL" id="BSXT01003865">
    <property type="protein sequence ID" value="GMF55862.1"/>
    <property type="molecule type" value="Genomic_DNA"/>
</dbReference>
<evidence type="ECO:0000313" key="4">
    <source>
        <dbReference type="Proteomes" id="UP001165121"/>
    </source>
</evidence>
<dbReference type="GO" id="GO:0043139">
    <property type="term" value="F:5'-3' DNA helicase activity"/>
    <property type="evidence" value="ECO:0007669"/>
    <property type="project" value="UniProtKB-EC"/>
</dbReference>
<accession>A0A9W6Y9N0</accession>
<dbReference type="GO" id="GO:0000723">
    <property type="term" value="P:telomere maintenance"/>
    <property type="evidence" value="ECO:0007669"/>
    <property type="project" value="InterPro"/>
</dbReference>
<keyword evidence="1" id="KW-0234">DNA repair</keyword>
<evidence type="ECO:0000256" key="1">
    <source>
        <dbReference type="RuleBase" id="RU363044"/>
    </source>
</evidence>
<comment type="caution">
    <text evidence="3">The sequence shown here is derived from an EMBL/GenBank/DDBJ whole genome shotgun (WGS) entry which is preliminary data.</text>
</comment>
<dbReference type="Pfam" id="PF05970">
    <property type="entry name" value="PIF1"/>
    <property type="match status" value="1"/>
</dbReference>
<keyword evidence="4" id="KW-1185">Reference proteome</keyword>
<keyword evidence="1" id="KW-0227">DNA damage</keyword>
<reference evidence="3" key="1">
    <citation type="submission" date="2023-04" db="EMBL/GenBank/DDBJ databases">
        <title>Phytophthora fragariaefolia NBRC 109709.</title>
        <authorList>
            <person name="Ichikawa N."/>
            <person name="Sato H."/>
            <person name="Tonouchi N."/>
        </authorList>
    </citation>
    <scope>NUCLEOTIDE SEQUENCE</scope>
    <source>
        <strain evidence="3">NBRC 109709</strain>
    </source>
</reference>
<comment type="similarity">
    <text evidence="1">Belongs to the helicase family.</text>
</comment>
<feature type="domain" description="DNA helicase Pif1-like DEAD-box helicase" evidence="2">
    <location>
        <begin position="107"/>
        <end position="197"/>
    </location>
</feature>
<dbReference type="PANTHER" id="PTHR10492">
    <property type="match status" value="1"/>
</dbReference>
<comment type="cofactor">
    <cofactor evidence="1">
        <name>Mg(2+)</name>
        <dbReference type="ChEBI" id="CHEBI:18420"/>
    </cofactor>
</comment>
<dbReference type="OrthoDB" id="105827at2759"/>
<sequence length="225" mass="25365">MILVYSQVAEVCQLWKRFYDDLSQDFAHRYRALLGQEKENIIKFKSLKRLNDLLHISGYAVADFDLPQFHDFPALVLDSLMRNNQIRPELEGYDQNTLQANVDQEDQLNERQRAIFDEIIQAANAPDQDNKLFFIDGPGGTGKSTLLRHILARVRLAGKIAVASSGIASLLLMRGRTAHTTFLDSSKVVQQADLCDLQAVPPETFESEGQFDYLGRSTGDTRTCA</sequence>
<keyword evidence="1" id="KW-0233">DNA recombination</keyword>
<protein>
    <recommendedName>
        <fullName evidence="1">ATP-dependent DNA helicase</fullName>
        <ecNumber evidence="1">5.6.2.3</ecNumber>
    </recommendedName>
</protein>
<evidence type="ECO:0000313" key="3">
    <source>
        <dbReference type="EMBL" id="GMF55862.1"/>
    </source>
</evidence>
<organism evidence="3 4">
    <name type="scientific">Phytophthora fragariaefolia</name>
    <dbReference type="NCBI Taxonomy" id="1490495"/>
    <lineage>
        <taxon>Eukaryota</taxon>
        <taxon>Sar</taxon>
        <taxon>Stramenopiles</taxon>
        <taxon>Oomycota</taxon>
        <taxon>Peronosporomycetes</taxon>
        <taxon>Peronosporales</taxon>
        <taxon>Peronosporaceae</taxon>
        <taxon>Phytophthora</taxon>
    </lineage>
</organism>
<dbReference type="Gene3D" id="3.40.50.300">
    <property type="entry name" value="P-loop containing nucleotide triphosphate hydrolases"/>
    <property type="match status" value="1"/>
</dbReference>
<comment type="catalytic activity">
    <reaction evidence="1">
        <text>ATP + H2O = ADP + phosphate + H(+)</text>
        <dbReference type="Rhea" id="RHEA:13065"/>
        <dbReference type="ChEBI" id="CHEBI:15377"/>
        <dbReference type="ChEBI" id="CHEBI:15378"/>
        <dbReference type="ChEBI" id="CHEBI:30616"/>
        <dbReference type="ChEBI" id="CHEBI:43474"/>
        <dbReference type="ChEBI" id="CHEBI:456216"/>
        <dbReference type="EC" id="5.6.2.3"/>
    </reaction>
</comment>
<dbReference type="GO" id="GO:0006310">
    <property type="term" value="P:DNA recombination"/>
    <property type="evidence" value="ECO:0007669"/>
    <property type="project" value="UniProtKB-KW"/>
</dbReference>
<dbReference type="SUPFAM" id="SSF52540">
    <property type="entry name" value="P-loop containing nucleoside triphosphate hydrolases"/>
    <property type="match status" value="1"/>
</dbReference>
<keyword evidence="1" id="KW-0067">ATP-binding</keyword>
<keyword evidence="1" id="KW-0347">Helicase</keyword>
<dbReference type="Proteomes" id="UP001165121">
    <property type="component" value="Unassembled WGS sequence"/>
</dbReference>
<keyword evidence="1" id="KW-0547">Nucleotide-binding</keyword>
<name>A0A9W6Y9N0_9STRA</name>
<dbReference type="PANTHER" id="PTHR10492:SF57">
    <property type="entry name" value="ATP-DEPENDENT DNA HELICASE"/>
    <property type="match status" value="1"/>
</dbReference>
<dbReference type="InterPro" id="IPR027417">
    <property type="entry name" value="P-loop_NTPase"/>
</dbReference>
<dbReference type="GO" id="GO:0006281">
    <property type="term" value="P:DNA repair"/>
    <property type="evidence" value="ECO:0007669"/>
    <property type="project" value="UniProtKB-KW"/>
</dbReference>
<evidence type="ECO:0000259" key="2">
    <source>
        <dbReference type="Pfam" id="PF05970"/>
    </source>
</evidence>
<dbReference type="InterPro" id="IPR010285">
    <property type="entry name" value="DNA_helicase_pif1-like_DEAD"/>
</dbReference>
<dbReference type="GO" id="GO:0005524">
    <property type="term" value="F:ATP binding"/>
    <property type="evidence" value="ECO:0007669"/>
    <property type="project" value="UniProtKB-KW"/>
</dbReference>
<proteinExistence type="inferred from homology"/>
<keyword evidence="1" id="KW-0378">Hydrolase</keyword>